<sequence length="187" mass="20989">MENIEVNIQPTPNPNALKFILNKPVKVEGNSSYKSPMECGENNLALTLFTVRGVDQLHFFDNVITITKFGYEDWESMEPTVIDYINKELPNHNPDYFDPDPEAERRRKLSPELAKIEAILDKTIRPGLQGDGGDIQTISLEDNILLVQYQGACGTCPSSTTGTLEAIKGILRDEYHPDIDVYIAPSY</sequence>
<dbReference type="GO" id="GO:0016226">
    <property type="term" value="P:iron-sulfur cluster assembly"/>
    <property type="evidence" value="ECO:0007669"/>
    <property type="project" value="InterPro"/>
</dbReference>
<dbReference type="GO" id="GO:0051536">
    <property type="term" value="F:iron-sulfur cluster binding"/>
    <property type="evidence" value="ECO:0007669"/>
    <property type="project" value="InterPro"/>
</dbReference>
<evidence type="ECO:0000313" key="4">
    <source>
        <dbReference type="Proteomes" id="UP000196531"/>
    </source>
</evidence>
<comment type="similarity">
    <text evidence="1">Belongs to the NifU family.</text>
</comment>
<dbReference type="Pfam" id="PF01106">
    <property type="entry name" value="NifU"/>
    <property type="match status" value="1"/>
</dbReference>
<proteinExistence type="inferred from homology"/>
<reference evidence="4" key="1">
    <citation type="journal article" date="2017" name="Proc. Natl. Acad. Sci. U.S.A.">
        <title>Simulation of Deepwater Horizon oil plume reveals substrate specialization within a complex community of hydrocarbon-degraders.</title>
        <authorList>
            <person name="Hu P."/>
            <person name="Dubinsky E.A."/>
            <person name="Probst A.J."/>
            <person name="Wang J."/>
            <person name="Sieber C.M.K."/>
            <person name="Tom L.M."/>
            <person name="Gardinali P."/>
            <person name="Banfield J.F."/>
            <person name="Atlas R.M."/>
            <person name="Andersen G.L."/>
        </authorList>
    </citation>
    <scope>NUCLEOTIDE SEQUENCE [LARGE SCALE GENOMIC DNA]</scope>
</reference>
<evidence type="ECO:0000256" key="1">
    <source>
        <dbReference type="ARBA" id="ARBA00006420"/>
    </source>
</evidence>
<evidence type="ECO:0000313" key="3">
    <source>
        <dbReference type="EMBL" id="OUR96981.1"/>
    </source>
</evidence>
<dbReference type="InterPro" id="IPR036498">
    <property type="entry name" value="Nfu/NifU_N_sf"/>
</dbReference>
<dbReference type="SUPFAM" id="SSF110836">
    <property type="entry name" value="Hypothetical protein SAV1430"/>
    <property type="match status" value="1"/>
</dbReference>
<dbReference type="InterPro" id="IPR001075">
    <property type="entry name" value="NIF_FeS_clus_asmbl_NifU_C"/>
</dbReference>
<dbReference type="InterPro" id="IPR034904">
    <property type="entry name" value="FSCA_dom_sf"/>
</dbReference>
<organism evidence="3 4">
    <name type="scientific">Halobacteriovorax marinus</name>
    <dbReference type="NCBI Taxonomy" id="97084"/>
    <lineage>
        <taxon>Bacteria</taxon>
        <taxon>Pseudomonadati</taxon>
        <taxon>Bdellovibrionota</taxon>
        <taxon>Bacteriovoracia</taxon>
        <taxon>Bacteriovoracales</taxon>
        <taxon>Halobacteriovoraceae</taxon>
        <taxon>Halobacteriovorax</taxon>
    </lineage>
</organism>
<dbReference type="SUPFAM" id="SSF117916">
    <property type="entry name" value="Fe-S cluster assembly (FSCA) domain-like"/>
    <property type="match status" value="1"/>
</dbReference>
<dbReference type="Pfam" id="PF08712">
    <property type="entry name" value="Nfu_N"/>
    <property type="match status" value="1"/>
</dbReference>
<dbReference type="EMBL" id="MAAO01000006">
    <property type="protein sequence ID" value="OUR96981.1"/>
    <property type="molecule type" value="Genomic_DNA"/>
</dbReference>
<dbReference type="SMART" id="SM00932">
    <property type="entry name" value="Nfu_N"/>
    <property type="match status" value="1"/>
</dbReference>
<protein>
    <recommendedName>
        <fullName evidence="2">Scaffold protein Nfu/NifU N-terminal domain-containing protein</fullName>
    </recommendedName>
</protein>
<dbReference type="PANTHER" id="PTHR11178">
    <property type="entry name" value="IRON-SULFUR CLUSTER SCAFFOLD PROTEIN NFU-RELATED"/>
    <property type="match status" value="1"/>
</dbReference>
<comment type="caution">
    <text evidence="3">The sequence shown here is derived from an EMBL/GenBank/DDBJ whole genome shotgun (WGS) entry which is preliminary data.</text>
</comment>
<gene>
    <name evidence="3" type="ORF">A9Q84_11640</name>
</gene>
<dbReference type="Gene3D" id="3.30.300.130">
    <property type="entry name" value="Fe-S cluster assembly (FSCA)"/>
    <property type="match status" value="1"/>
</dbReference>
<accession>A0A1Y5FC09</accession>
<dbReference type="Proteomes" id="UP000196531">
    <property type="component" value="Unassembled WGS sequence"/>
</dbReference>
<dbReference type="InterPro" id="IPR014824">
    <property type="entry name" value="Nfu/NifU_N"/>
</dbReference>
<dbReference type="Gene3D" id="3.30.1370.70">
    <property type="entry name" value="Scaffold protein Nfu/NifU, N-terminal domain"/>
    <property type="match status" value="1"/>
</dbReference>
<name>A0A1Y5FC09_9BACT</name>
<evidence type="ECO:0000259" key="2">
    <source>
        <dbReference type="SMART" id="SM00932"/>
    </source>
</evidence>
<dbReference type="GO" id="GO:0005506">
    <property type="term" value="F:iron ion binding"/>
    <property type="evidence" value="ECO:0007669"/>
    <property type="project" value="InterPro"/>
</dbReference>
<dbReference type="PANTHER" id="PTHR11178:SF1">
    <property type="entry name" value="NFU1 IRON-SULFUR CLUSTER SCAFFOLD HOMOLOG, MITOCHONDRIAL"/>
    <property type="match status" value="1"/>
</dbReference>
<feature type="domain" description="Scaffold protein Nfu/NifU N-terminal" evidence="2">
    <location>
        <begin position="6"/>
        <end position="92"/>
    </location>
</feature>
<dbReference type="AlphaFoldDB" id="A0A1Y5FC09"/>